<dbReference type="InterPro" id="IPR036259">
    <property type="entry name" value="MFS_trans_sf"/>
</dbReference>
<dbReference type="GO" id="GO:0005886">
    <property type="term" value="C:plasma membrane"/>
    <property type="evidence" value="ECO:0007669"/>
    <property type="project" value="UniProtKB-SubCell"/>
</dbReference>
<evidence type="ECO:0000256" key="4">
    <source>
        <dbReference type="ARBA" id="ARBA00022692"/>
    </source>
</evidence>
<keyword evidence="3" id="KW-1003">Cell membrane</keyword>
<keyword evidence="5 7" id="KW-1133">Transmembrane helix</keyword>
<evidence type="ECO:0000256" key="2">
    <source>
        <dbReference type="ARBA" id="ARBA00022448"/>
    </source>
</evidence>
<comment type="subcellular location">
    <subcellularLocation>
        <location evidence="1">Cell membrane</location>
        <topology evidence="1">Multi-pass membrane protein</topology>
    </subcellularLocation>
</comment>
<dbReference type="PANTHER" id="PTHR23501:SF197">
    <property type="entry name" value="COMD"/>
    <property type="match status" value="1"/>
</dbReference>
<dbReference type="PRINTS" id="PR01036">
    <property type="entry name" value="TCRTETB"/>
</dbReference>
<dbReference type="EMBL" id="CAFAAL010000048">
    <property type="protein sequence ID" value="CAB4801829.1"/>
    <property type="molecule type" value="Genomic_DNA"/>
</dbReference>
<feature type="transmembrane region" description="Helical" evidence="7">
    <location>
        <begin position="408"/>
        <end position="430"/>
    </location>
</feature>
<dbReference type="EMBL" id="CAFBMF010000057">
    <property type="protein sequence ID" value="CAB4901933.1"/>
    <property type="molecule type" value="Genomic_DNA"/>
</dbReference>
<protein>
    <submittedName>
        <fullName evidence="12">Unannotated protein</fullName>
    </submittedName>
</protein>
<feature type="transmembrane region" description="Helical" evidence="7">
    <location>
        <begin position="60"/>
        <end position="79"/>
    </location>
</feature>
<feature type="transmembrane region" description="Helical" evidence="7">
    <location>
        <begin position="23"/>
        <end position="48"/>
    </location>
</feature>
<feature type="transmembrane region" description="Helical" evidence="7">
    <location>
        <begin position="370"/>
        <end position="396"/>
    </location>
</feature>
<feature type="transmembrane region" description="Helical" evidence="7">
    <location>
        <begin position="177"/>
        <end position="199"/>
    </location>
</feature>
<dbReference type="NCBIfam" id="TIGR00711">
    <property type="entry name" value="efflux_EmrB"/>
    <property type="match status" value="1"/>
</dbReference>
<dbReference type="CDD" id="cd17502">
    <property type="entry name" value="MFS_Azr1_MDR_like"/>
    <property type="match status" value="1"/>
</dbReference>
<dbReference type="InterPro" id="IPR004638">
    <property type="entry name" value="EmrB-like"/>
</dbReference>
<feature type="domain" description="Major facilitator superfamily (MFS) profile" evidence="8">
    <location>
        <begin position="26"/>
        <end position="495"/>
    </location>
</feature>
<evidence type="ECO:0000313" key="9">
    <source>
        <dbReference type="EMBL" id="CAB4725808.1"/>
    </source>
</evidence>
<dbReference type="EMBL" id="CAEZYH010000069">
    <property type="protein sequence ID" value="CAB4725808.1"/>
    <property type="molecule type" value="Genomic_DNA"/>
</dbReference>
<dbReference type="PANTHER" id="PTHR23501">
    <property type="entry name" value="MAJOR FACILITATOR SUPERFAMILY"/>
    <property type="match status" value="1"/>
</dbReference>
<dbReference type="Gene3D" id="1.20.1250.20">
    <property type="entry name" value="MFS general substrate transporter like domains"/>
    <property type="match status" value="1"/>
</dbReference>
<dbReference type="FunFam" id="1.20.1720.10:FF:000004">
    <property type="entry name" value="EmrB/QacA family drug resistance transporter"/>
    <property type="match status" value="1"/>
</dbReference>
<evidence type="ECO:0000313" key="10">
    <source>
        <dbReference type="EMBL" id="CAB4777449.1"/>
    </source>
</evidence>
<evidence type="ECO:0000256" key="5">
    <source>
        <dbReference type="ARBA" id="ARBA00022989"/>
    </source>
</evidence>
<dbReference type="Pfam" id="PF07690">
    <property type="entry name" value="MFS_1"/>
    <property type="match status" value="1"/>
</dbReference>
<dbReference type="SUPFAM" id="SSF103473">
    <property type="entry name" value="MFS general substrate transporter"/>
    <property type="match status" value="1"/>
</dbReference>
<feature type="transmembrane region" description="Helical" evidence="7">
    <location>
        <begin position="345"/>
        <end position="364"/>
    </location>
</feature>
<keyword evidence="6 7" id="KW-0472">Membrane</keyword>
<keyword evidence="2" id="KW-0813">Transport</keyword>
<dbReference type="PROSITE" id="PS50850">
    <property type="entry name" value="MFS"/>
    <property type="match status" value="1"/>
</dbReference>
<accession>A0A6J7GCK7</accession>
<proteinExistence type="predicted"/>
<evidence type="ECO:0000259" key="8">
    <source>
        <dbReference type="PROSITE" id="PS50850"/>
    </source>
</evidence>
<organism evidence="12">
    <name type="scientific">freshwater metagenome</name>
    <dbReference type="NCBI Taxonomy" id="449393"/>
    <lineage>
        <taxon>unclassified sequences</taxon>
        <taxon>metagenomes</taxon>
        <taxon>ecological metagenomes</taxon>
    </lineage>
</organism>
<name>A0A6J7GCK7_9ZZZZ</name>
<dbReference type="GO" id="GO:0022857">
    <property type="term" value="F:transmembrane transporter activity"/>
    <property type="evidence" value="ECO:0007669"/>
    <property type="project" value="InterPro"/>
</dbReference>
<feature type="transmembrane region" description="Helical" evidence="7">
    <location>
        <begin position="464"/>
        <end position="490"/>
    </location>
</feature>
<dbReference type="EMBL" id="CAFBPS010000184">
    <property type="protein sequence ID" value="CAB5036868.1"/>
    <property type="molecule type" value="Genomic_DNA"/>
</dbReference>
<dbReference type="InterPro" id="IPR011701">
    <property type="entry name" value="MFS"/>
</dbReference>
<dbReference type="InterPro" id="IPR020846">
    <property type="entry name" value="MFS_dom"/>
</dbReference>
<feature type="transmembrane region" description="Helical" evidence="7">
    <location>
        <begin position="91"/>
        <end position="110"/>
    </location>
</feature>
<evidence type="ECO:0000313" key="12">
    <source>
        <dbReference type="EMBL" id="CAB4901933.1"/>
    </source>
</evidence>
<feature type="transmembrane region" description="Helical" evidence="7">
    <location>
        <begin position="116"/>
        <end position="137"/>
    </location>
</feature>
<dbReference type="AlphaFoldDB" id="A0A6J7GCK7"/>
<reference evidence="12" key="1">
    <citation type="submission" date="2020-05" db="EMBL/GenBank/DDBJ databases">
        <authorList>
            <person name="Chiriac C."/>
            <person name="Salcher M."/>
            <person name="Ghai R."/>
            <person name="Kavagutti S V."/>
        </authorList>
    </citation>
    <scope>NUCLEOTIDE SEQUENCE</scope>
</reference>
<evidence type="ECO:0000256" key="3">
    <source>
        <dbReference type="ARBA" id="ARBA00022475"/>
    </source>
</evidence>
<feature type="transmembrane region" description="Helical" evidence="7">
    <location>
        <begin position="211"/>
        <end position="231"/>
    </location>
</feature>
<gene>
    <name evidence="9" type="ORF">UFOPK2658_01386</name>
    <name evidence="10" type="ORF">UFOPK2880_01205</name>
    <name evidence="11" type="ORF">UFOPK3004_00722</name>
    <name evidence="12" type="ORF">UFOPK3494_00986</name>
    <name evidence="13" type="ORF">UFOPK4134_01675</name>
</gene>
<sequence length="508" mass="53510">MSTTPAESGTTELNAGNLSQRQIYMVFAGVMAGMGLSALDGTIVNTALATIVGDLGGLKYYAWVGTAYMLTSTTATPLFGKLSDLYGRRRLFQIAILTFVIGSLICGLAQSMWQLVVARGIQGVGGGGLFSLSFAIIGDVVPPRERGKYVGFITSIFTISSVIGPLIGGAIVDNTSWRWIFLVNLPVGIVALAITNKALRLPFTSLQRKVDYVGATMLVVSVSCLILGLSWTGGSYGWKSAPTLGFFAAALIVGIAFFRWEIRADEPIIPLHLMKIDVVRVIVPLMVLVGAVFYGANAFMPLYLQGVTGVSATNSGLLLVPLAVAVAGTATIIGRITSRTGTYKMWPPVGAALALVGFIMASLLGSTHAYLYLAMTASFFIGAGMGALFPTSTLAVQNAVDPQEMGAASSVVIFVRQLGGAIGLAIYGAIFNAQLKGRIDEKLIQAPRNIKKLDSPMREEALSVFAHAVTTVFRAAVPIVVLSLIVAIFIPGRQLKGRAPSPEGQAAH</sequence>
<evidence type="ECO:0000313" key="13">
    <source>
        <dbReference type="EMBL" id="CAB5036868.1"/>
    </source>
</evidence>
<evidence type="ECO:0000313" key="11">
    <source>
        <dbReference type="EMBL" id="CAB4801829.1"/>
    </source>
</evidence>
<evidence type="ECO:0000256" key="6">
    <source>
        <dbReference type="ARBA" id="ARBA00023136"/>
    </source>
</evidence>
<dbReference type="EMBL" id="CAEZZP010000079">
    <property type="protein sequence ID" value="CAB4777449.1"/>
    <property type="molecule type" value="Genomic_DNA"/>
</dbReference>
<evidence type="ECO:0000256" key="7">
    <source>
        <dbReference type="SAM" id="Phobius"/>
    </source>
</evidence>
<evidence type="ECO:0000256" key="1">
    <source>
        <dbReference type="ARBA" id="ARBA00004651"/>
    </source>
</evidence>
<feature type="transmembrane region" description="Helical" evidence="7">
    <location>
        <begin position="243"/>
        <end position="260"/>
    </location>
</feature>
<feature type="transmembrane region" description="Helical" evidence="7">
    <location>
        <begin position="281"/>
        <end position="304"/>
    </location>
</feature>
<feature type="transmembrane region" description="Helical" evidence="7">
    <location>
        <begin position="316"/>
        <end position="333"/>
    </location>
</feature>
<feature type="transmembrane region" description="Helical" evidence="7">
    <location>
        <begin position="149"/>
        <end position="171"/>
    </location>
</feature>
<dbReference type="Gene3D" id="1.20.1720.10">
    <property type="entry name" value="Multidrug resistance protein D"/>
    <property type="match status" value="1"/>
</dbReference>
<keyword evidence="4 7" id="KW-0812">Transmembrane</keyword>